<feature type="domain" description="Rad21/Rec8-like protein N-terminal" evidence="4">
    <location>
        <begin position="1"/>
        <end position="95"/>
    </location>
</feature>
<evidence type="ECO:0000313" key="5">
    <source>
        <dbReference type="EMBL" id="KMZ76301.1"/>
    </source>
</evidence>
<organism evidence="5 6">
    <name type="scientific">Zostera marina</name>
    <name type="common">Eelgrass</name>
    <dbReference type="NCBI Taxonomy" id="29655"/>
    <lineage>
        <taxon>Eukaryota</taxon>
        <taxon>Viridiplantae</taxon>
        <taxon>Streptophyta</taxon>
        <taxon>Embryophyta</taxon>
        <taxon>Tracheophyta</taxon>
        <taxon>Spermatophyta</taxon>
        <taxon>Magnoliopsida</taxon>
        <taxon>Liliopsida</taxon>
        <taxon>Zosteraceae</taxon>
        <taxon>Zostera</taxon>
    </lineage>
</organism>
<dbReference type="Pfam" id="PF04825">
    <property type="entry name" value="Rad21_Rec8_N"/>
    <property type="match status" value="1"/>
</dbReference>
<comment type="caution">
    <text evidence="5">The sequence shown here is derived from an EMBL/GenBank/DDBJ whole genome shotgun (WGS) entry which is preliminary data.</text>
</comment>
<keyword evidence="6" id="KW-1185">Reference proteome</keyword>
<sequence length="319" mass="35837">MFYSHSLLSRKSQLGTVWMAAHQQSRLQKSHVIVTDISHTVEQIMFPKAPLALRLSGNLLLGVTRIYSKKLDYLHDDWNKFFSQVIIKLKPVNTSITFQAVTLPDTFELDAMDFGETVNLMESSDSHQKTFDDITLSEDNIVDEDMYISFHVPGDSSHSTPQSMRTRHCIAPTEDVLPPFSHDVDVAINFQPRKESVIPGELVYNEASPSMVDNDVIVSPIDTPILRDIEMPTVGDCENLNDEPIPNENNSEDGPSSMHDHITNFNEEVYLSNPTIHQAMSPNIGLSTGQQNSDFALLSSPVQRKRKLLFEKVIVLSNA</sequence>
<dbReference type="Proteomes" id="UP000036987">
    <property type="component" value="Unassembled WGS sequence"/>
</dbReference>
<dbReference type="InterPro" id="IPR039781">
    <property type="entry name" value="Rad21/Rec8-like"/>
</dbReference>
<dbReference type="GO" id="GO:0008278">
    <property type="term" value="C:cohesin complex"/>
    <property type="evidence" value="ECO:0007669"/>
    <property type="project" value="InterPro"/>
</dbReference>
<evidence type="ECO:0000256" key="1">
    <source>
        <dbReference type="ARBA" id="ARBA00004123"/>
    </source>
</evidence>
<evidence type="ECO:0000313" key="6">
    <source>
        <dbReference type="Proteomes" id="UP000036987"/>
    </source>
</evidence>
<evidence type="ECO:0000256" key="3">
    <source>
        <dbReference type="SAM" id="MobiDB-lite"/>
    </source>
</evidence>
<accession>A0A0K9Q4U9</accession>
<dbReference type="STRING" id="29655.A0A0K9Q4U9"/>
<proteinExistence type="predicted"/>
<dbReference type="GO" id="GO:0005634">
    <property type="term" value="C:nucleus"/>
    <property type="evidence" value="ECO:0007669"/>
    <property type="project" value="UniProtKB-SubCell"/>
</dbReference>
<evidence type="ECO:0000256" key="2">
    <source>
        <dbReference type="ARBA" id="ARBA00023242"/>
    </source>
</evidence>
<dbReference type="OrthoDB" id="10071381at2759"/>
<protein>
    <recommendedName>
        <fullName evidence="4">Rad21/Rec8-like protein N-terminal domain-containing protein</fullName>
    </recommendedName>
</protein>
<reference evidence="6" key="1">
    <citation type="journal article" date="2016" name="Nature">
        <title>The genome of the seagrass Zostera marina reveals angiosperm adaptation to the sea.</title>
        <authorList>
            <person name="Olsen J.L."/>
            <person name="Rouze P."/>
            <person name="Verhelst B."/>
            <person name="Lin Y.-C."/>
            <person name="Bayer T."/>
            <person name="Collen J."/>
            <person name="Dattolo E."/>
            <person name="De Paoli E."/>
            <person name="Dittami S."/>
            <person name="Maumus F."/>
            <person name="Michel G."/>
            <person name="Kersting A."/>
            <person name="Lauritano C."/>
            <person name="Lohaus R."/>
            <person name="Toepel M."/>
            <person name="Tonon T."/>
            <person name="Vanneste K."/>
            <person name="Amirebrahimi M."/>
            <person name="Brakel J."/>
            <person name="Bostroem C."/>
            <person name="Chovatia M."/>
            <person name="Grimwood J."/>
            <person name="Jenkins J.W."/>
            <person name="Jueterbock A."/>
            <person name="Mraz A."/>
            <person name="Stam W.T."/>
            <person name="Tice H."/>
            <person name="Bornberg-Bauer E."/>
            <person name="Green P.J."/>
            <person name="Pearson G.A."/>
            <person name="Procaccini G."/>
            <person name="Duarte C.M."/>
            <person name="Schmutz J."/>
            <person name="Reusch T.B.H."/>
            <person name="Van de Peer Y."/>
        </authorList>
    </citation>
    <scope>NUCLEOTIDE SEQUENCE [LARGE SCALE GENOMIC DNA]</scope>
    <source>
        <strain evidence="6">cv. Finnish</strain>
    </source>
</reference>
<dbReference type="PANTHER" id="PTHR12585">
    <property type="entry name" value="SCC1 / RAD21 FAMILY MEMBER"/>
    <property type="match status" value="1"/>
</dbReference>
<dbReference type="EMBL" id="LFYR01000047">
    <property type="protein sequence ID" value="KMZ76301.1"/>
    <property type="molecule type" value="Genomic_DNA"/>
</dbReference>
<dbReference type="InterPro" id="IPR006910">
    <property type="entry name" value="Rad21_Rec8_N"/>
</dbReference>
<feature type="region of interest" description="Disordered" evidence="3">
    <location>
        <begin position="237"/>
        <end position="261"/>
    </location>
</feature>
<name>A0A0K9Q4U9_ZOSMR</name>
<comment type="subcellular location">
    <subcellularLocation>
        <location evidence="1">Nucleus</location>
    </subcellularLocation>
</comment>
<dbReference type="GO" id="GO:0007062">
    <property type="term" value="P:sister chromatid cohesion"/>
    <property type="evidence" value="ECO:0007669"/>
    <property type="project" value="InterPro"/>
</dbReference>
<evidence type="ECO:0000259" key="4">
    <source>
        <dbReference type="Pfam" id="PF04825"/>
    </source>
</evidence>
<dbReference type="PANTHER" id="PTHR12585:SF55">
    <property type="entry name" value="SISTER CHROMATID COHESION 1 PROTEIN 3"/>
    <property type="match status" value="1"/>
</dbReference>
<dbReference type="AlphaFoldDB" id="A0A0K9Q4U9"/>
<keyword evidence="2" id="KW-0539">Nucleus</keyword>
<gene>
    <name evidence="5" type="ORF">ZOSMA_103G00060</name>
</gene>